<evidence type="ECO:0000313" key="2">
    <source>
        <dbReference type="Proteomes" id="UP000829291"/>
    </source>
</evidence>
<dbReference type="KEGG" id="nlo:107225258"/>
<gene>
    <name evidence="3" type="primary">LOC107225258</name>
</gene>
<accession>A0A6J0C3P6</accession>
<evidence type="ECO:0000259" key="1">
    <source>
        <dbReference type="Pfam" id="PF14846"/>
    </source>
</evidence>
<dbReference type="InterPro" id="IPR027831">
    <property type="entry name" value="DUF4485"/>
</dbReference>
<dbReference type="GeneID" id="107225258"/>
<feature type="domain" description="DUF4485" evidence="1">
    <location>
        <begin position="14"/>
        <end position="85"/>
    </location>
</feature>
<evidence type="ECO:0000313" key="3">
    <source>
        <dbReference type="RefSeq" id="XP_015521152.1"/>
    </source>
</evidence>
<dbReference type="AlphaFoldDB" id="A0A6J0C3P6"/>
<dbReference type="Pfam" id="PF14846">
    <property type="entry name" value="DUF4485"/>
    <property type="match status" value="1"/>
</dbReference>
<dbReference type="InParanoid" id="A0A6J0C3P6"/>
<organism evidence="3">
    <name type="scientific">Neodiprion lecontei</name>
    <name type="common">Redheaded pine sawfly</name>
    <dbReference type="NCBI Taxonomy" id="441921"/>
    <lineage>
        <taxon>Eukaryota</taxon>
        <taxon>Metazoa</taxon>
        <taxon>Ecdysozoa</taxon>
        <taxon>Arthropoda</taxon>
        <taxon>Hexapoda</taxon>
        <taxon>Insecta</taxon>
        <taxon>Pterygota</taxon>
        <taxon>Neoptera</taxon>
        <taxon>Endopterygota</taxon>
        <taxon>Hymenoptera</taxon>
        <taxon>Tenthredinoidea</taxon>
        <taxon>Diprionidae</taxon>
        <taxon>Diprioninae</taxon>
        <taxon>Neodiprion</taxon>
    </lineage>
</organism>
<keyword evidence="2" id="KW-1185">Reference proteome</keyword>
<proteinExistence type="predicted"/>
<sequence length="172" mass="19706">MEKMSLRDIGLMYDEQFNKKMEIAKFLLKNLGNKKEIQLATKWLIRVSNIKSADLEVKKNRNAFLSYVVKVLRDGVLRGCLESEPDLLCDPDNSLAFLDYPDEFTGKSAEEILKDTVNQPMIQFHSKWSEDHRTYVAVKPIPGRGALVYMAVSKKPGMQNWDLPSLKKAPQD</sequence>
<protein>
    <submittedName>
        <fullName evidence="3">Uncharacterized protein LOC107225258</fullName>
    </submittedName>
</protein>
<name>A0A6J0C3P6_NEOLC</name>
<dbReference type="OrthoDB" id="6599787at2759"/>
<dbReference type="RefSeq" id="XP_015521152.1">
    <property type="nucleotide sequence ID" value="XM_015665666.2"/>
</dbReference>
<dbReference type="Proteomes" id="UP000829291">
    <property type="component" value="Chromosome 2"/>
</dbReference>
<reference evidence="3" key="1">
    <citation type="submission" date="2025-08" db="UniProtKB">
        <authorList>
            <consortium name="RefSeq"/>
        </authorList>
    </citation>
    <scope>IDENTIFICATION</scope>
    <source>
        <tissue evidence="3">Thorax and Abdomen</tissue>
    </source>
</reference>